<dbReference type="InterPro" id="IPR027417">
    <property type="entry name" value="P-loop_NTPase"/>
</dbReference>
<comment type="subcellular location">
    <subcellularLocation>
        <location evidence="1">Membrane</location>
        <topology evidence="1">Multi-pass membrane protein</topology>
    </subcellularLocation>
</comment>
<dbReference type="Pfam" id="PF00005">
    <property type="entry name" value="ABC_tran"/>
    <property type="match status" value="2"/>
</dbReference>
<dbReference type="Gene3D" id="1.20.1560.10">
    <property type="entry name" value="ABC transporter type 1, transmembrane domain"/>
    <property type="match status" value="1"/>
</dbReference>
<proteinExistence type="predicted"/>
<protein>
    <submittedName>
        <fullName evidence="10">Uncharacterized protein</fullName>
    </submittedName>
</protein>
<dbReference type="PROSITE" id="PS00211">
    <property type="entry name" value="ABC_TRANSPORTER_1"/>
    <property type="match status" value="1"/>
</dbReference>
<keyword evidence="2 7" id="KW-0812">Transmembrane</keyword>
<evidence type="ECO:0000256" key="3">
    <source>
        <dbReference type="ARBA" id="ARBA00022741"/>
    </source>
</evidence>
<dbReference type="GO" id="GO:0016020">
    <property type="term" value="C:membrane"/>
    <property type="evidence" value="ECO:0007669"/>
    <property type="project" value="UniProtKB-SubCell"/>
</dbReference>
<dbReference type="PROSITE" id="PS50893">
    <property type="entry name" value="ABC_TRANSPORTER_2"/>
    <property type="match status" value="1"/>
</dbReference>
<keyword evidence="4" id="KW-0067">ATP-binding</keyword>
<gene>
    <name evidence="10" type="ORF">ASZ90_002783</name>
</gene>
<dbReference type="Gene3D" id="3.40.50.300">
    <property type="entry name" value="P-loop containing nucleotide triphosphate hydrolases"/>
    <property type="match status" value="2"/>
</dbReference>
<sequence>MKFPPDIPSLITQRSLFSWVWTSNMKLQGILLVVIVVTVGARVLPLEMQKLIINQAIGLQKLNLLFMYCGYYLAAVVTASGLKLVINTLQTYIGQQSLADLRKKLYAHILALPMPFFRKASPGMVVQSLVSEVANTGEFVGQAVAVPVTNLLTLVAFATYLFYLNPLMAAISMALYPVAIVVIPFLQKRANAANKERVDTGRKLSTMIGETISGIHEVHSNASFNLENRRFGGFVDRLSRVRVVWNLYKYAIKVSNNFFQSLGPFVLFLVGGYLAINGRFDLGALVAFLSANEKLYDPWKELMDFYQVYQDAKVSYGRIMEYFEGAPEFPLTPETPRPPLTLDGSIGVQDLVMEVPGGIQLLKGVSMDIKPGEQVALVGYSGSGKSTLALCLCQINKYSAGRATLSGYDIDVTPKSDIADNMGVVAQHPFIFEGTIRDNLLYSINARREAHGVTGEDGLPSLDRIIETIQQVGLFQDVLRFGLNTVFKKGRKENLVKKIIHIRENYYQEQGETLKDIVEFFDVDKYLYYSPVSANILFGNPNREEYQPENLARNPVFLEFLREAGLRQLLVQLGRELAAQTVDILKNVPSPDPSFFEQSPVCADEFAAYSDLTDHLQRVKIHEISADEERLLLTLALRFIPGRHKIVGLSRLSEELLLQGRALFMDRTGKSDPEAVTFYRREDYIHAQTIMDNILFGRIRTDNPKALDQINKTIVSLLIQEDMLERIVELGLDFHVGSSGDRLSGGQRSKVALARAFLKEPPLLILDEATAALDNASQTRIQNLLESKWKGRSTVVSVVHRLDTIKGFDKVAVMKAGRIVECASYNELMDKKGMLYELVHGSSGRK</sequence>
<dbReference type="InterPro" id="IPR003439">
    <property type="entry name" value="ABC_transporter-like_ATP-bd"/>
</dbReference>
<reference evidence="10" key="1">
    <citation type="journal article" date="2015" name="Proc. Natl. Acad. Sci. U.S.A.">
        <title>Networks of energetic and metabolic interactions define dynamics in microbial communities.</title>
        <authorList>
            <person name="Embree M."/>
            <person name="Liu J.K."/>
            <person name="Al-Bassam M.M."/>
            <person name="Zengler K."/>
        </authorList>
    </citation>
    <scope>NUCLEOTIDE SEQUENCE</scope>
</reference>
<evidence type="ECO:0000259" key="8">
    <source>
        <dbReference type="PROSITE" id="PS50893"/>
    </source>
</evidence>
<dbReference type="SUPFAM" id="SSF90123">
    <property type="entry name" value="ABC transporter transmembrane region"/>
    <property type="match status" value="1"/>
</dbReference>
<dbReference type="PANTHER" id="PTHR43394:SF1">
    <property type="entry name" value="ATP-BINDING CASSETTE SUB-FAMILY B MEMBER 10, MITOCHONDRIAL"/>
    <property type="match status" value="1"/>
</dbReference>
<evidence type="ECO:0000313" key="10">
    <source>
        <dbReference type="EMBL" id="KUG27365.1"/>
    </source>
</evidence>
<dbReference type="SUPFAM" id="SSF52540">
    <property type="entry name" value="P-loop containing nucleoside triphosphate hydrolases"/>
    <property type="match status" value="1"/>
</dbReference>
<feature type="transmembrane region" description="Helical" evidence="7">
    <location>
        <begin position="167"/>
        <end position="186"/>
    </location>
</feature>
<evidence type="ECO:0000256" key="6">
    <source>
        <dbReference type="ARBA" id="ARBA00023136"/>
    </source>
</evidence>
<dbReference type="InterPro" id="IPR003593">
    <property type="entry name" value="AAA+_ATPase"/>
</dbReference>
<dbReference type="GO" id="GO:0016887">
    <property type="term" value="F:ATP hydrolysis activity"/>
    <property type="evidence" value="ECO:0007669"/>
    <property type="project" value="InterPro"/>
</dbReference>
<dbReference type="GO" id="GO:0005524">
    <property type="term" value="F:ATP binding"/>
    <property type="evidence" value="ECO:0007669"/>
    <property type="project" value="UniProtKB-KW"/>
</dbReference>
<dbReference type="PROSITE" id="PS50929">
    <property type="entry name" value="ABC_TM1F"/>
    <property type="match status" value="1"/>
</dbReference>
<accession>A0A0W8G2K5</accession>
<dbReference type="PANTHER" id="PTHR43394">
    <property type="entry name" value="ATP-DEPENDENT PERMEASE MDL1, MITOCHONDRIAL"/>
    <property type="match status" value="1"/>
</dbReference>
<feature type="transmembrane region" description="Helical" evidence="7">
    <location>
        <begin position="25"/>
        <end position="44"/>
    </location>
</feature>
<name>A0A0W8G2K5_9ZZZZ</name>
<feature type="domain" description="ABC transporter" evidence="8">
    <location>
        <begin position="346"/>
        <end position="841"/>
    </location>
</feature>
<dbReference type="EMBL" id="LNQE01000335">
    <property type="protein sequence ID" value="KUG27365.1"/>
    <property type="molecule type" value="Genomic_DNA"/>
</dbReference>
<dbReference type="InterPro" id="IPR039421">
    <property type="entry name" value="Type_1_exporter"/>
</dbReference>
<keyword evidence="5 7" id="KW-1133">Transmembrane helix</keyword>
<dbReference type="InterPro" id="IPR036640">
    <property type="entry name" value="ABC1_TM_sf"/>
</dbReference>
<keyword evidence="3" id="KW-0547">Nucleotide-binding</keyword>
<feature type="transmembrane region" description="Helical" evidence="7">
    <location>
        <begin position="258"/>
        <end position="276"/>
    </location>
</feature>
<dbReference type="CDD" id="cd07346">
    <property type="entry name" value="ABC_6TM_exporters"/>
    <property type="match status" value="1"/>
</dbReference>
<evidence type="ECO:0000259" key="9">
    <source>
        <dbReference type="PROSITE" id="PS50929"/>
    </source>
</evidence>
<dbReference type="GO" id="GO:0015421">
    <property type="term" value="F:ABC-type oligopeptide transporter activity"/>
    <property type="evidence" value="ECO:0007669"/>
    <property type="project" value="TreeGrafter"/>
</dbReference>
<dbReference type="SMART" id="SM00382">
    <property type="entry name" value="AAA"/>
    <property type="match status" value="1"/>
</dbReference>
<evidence type="ECO:0000256" key="4">
    <source>
        <dbReference type="ARBA" id="ARBA00022840"/>
    </source>
</evidence>
<evidence type="ECO:0000256" key="2">
    <source>
        <dbReference type="ARBA" id="ARBA00022692"/>
    </source>
</evidence>
<evidence type="ECO:0000256" key="5">
    <source>
        <dbReference type="ARBA" id="ARBA00022989"/>
    </source>
</evidence>
<organism evidence="10">
    <name type="scientific">hydrocarbon metagenome</name>
    <dbReference type="NCBI Taxonomy" id="938273"/>
    <lineage>
        <taxon>unclassified sequences</taxon>
        <taxon>metagenomes</taxon>
        <taxon>ecological metagenomes</taxon>
    </lineage>
</organism>
<feature type="domain" description="ABC transmembrane type-1" evidence="9">
    <location>
        <begin position="30"/>
        <end position="311"/>
    </location>
</feature>
<feature type="transmembrane region" description="Helical" evidence="7">
    <location>
        <begin position="65"/>
        <end position="86"/>
    </location>
</feature>
<keyword evidence="6 7" id="KW-0472">Membrane</keyword>
<evidence type="ECO:0000256" key="1">
    <source>
        <dbReference type="ARBA" id="ARBA00004141"/>
    </source>
</evidence>
<dbReference type="InterPro" id="IPR011527">
    <property type="entry name" value="ABC1_TM_dom"/>
</dbReference>
<comment type="caution">
    <text evidence="10">The sequence shown here is derived from an EMBL/GenBank/DDBJ whole genome shotgun (WGS) entry which is preliminary data.</text>
</comment>
<evidence type="ECO:0000256" key="7">
    <source>
        <dbReference type="SAM" id="Phobius"/>
    </source>
</evidence>
<dbReference type="AlphaFoldDB" id="A0A0W8G2K5"/>
<dbReference type="Pfam" id="PF00664">
    <property type="entry name" value="ABC_membrane"/>
    <property type="match status" value="1"/>
</dbReference>
<dbReference type="InterPro" id="IPR017871">
    <property type="entry name" value="ABC_transporter-like_CS"/>
</dbReference>